<comment type="caution">
    <text evidence="1">The sequence shown here is derived from an EMBL/GenBank/DDBJ whole genome shotgun (WGS) entry which is preliminary data.</text>
</comment>
<evidence type="ECO:0000313" key="1">
    <source>
        <dbReference type="EMBL" id="MEQ2246698.1"/>
    </source>
</evidence>
<protein>
    <submittedName>
        <fullName evidence="1">Uncharacterized protein</fullName>
    </submittedName>
</protein>
<dbReference type="EMBL" id="JAHRIQ010081189">
    <property type="protein sequence ID" value="MEQ2246698.1"/>
    <property type="molecule type" value="Genomic_DNA"/>
</dbReference>
<proteinExistence type="predicted"/>
<dbReference type="Proteomes" id="UP001482620">
    <property type="component" value="Unassembled WGS sequence"/>
</dbReference>
<evidence type="ECO:0000313" key="2">
    <source>
        <dbReference type="Proteomes" id="UP001482620"/>
    </source>
</evidence>
<organism evidence="1 2">
    <name type="scientific">Ilyodon furcidens</name>
    <name type="common">goldbreast splitfin</name>
    <dbReference type="NCBI Taxonomy" id="33524"/>
    <lineage>
        <taxon>Eukaryota</taxon>
        <taxon>Metazoa</taxon>
        <taxon>Chordata</taxon>
        <taxon>Craniata</taxon>
        <taxon>Vertebrata</taxon>
        <taxon>Euteleostomi</taxon>
        <taxon>Actinopterygii</taxon>
        <taxon>Neopterygii</taxon>
        <taxon>Teleostei</taxon>
        <taxon>Neoteleostei</taxon>
        <taxon>Acanthomorphata</taxon>
        <taxon>Ovalentaria</taxon>
        <taxon>Atherinomorphae</taxon>
        <taxon>Cyprinodontiformes</taxon>
        <taxon>Goodeidae</taxon>
        <taxon>Ilyodon</taxon>
    </lineage>
</organism>
<accession>A0ABV0URV8</accession>
<sequence>MLRKARTRNSREGGGKHHFIPAWGRPGVHFFGLKQTAVATHMKFNGFITHKITHTIMYECFLSLPLKKFLFSILSSSLSTFAYSFGCLSRAAPSFFFSVSCLPSNKCQLITP</sequence>
<keyword evidence="2" id="KW-1185">Reference proteome</keyword>
<reference evidence="1 2" key="1">
    <citation type="submission" date="2021-06" db="EMBL/GenBank/DDBJ databases">
        <authorList>
            <person name="Palmer J.M."/>
        </authorList>
    </citation>
    <scope>NUCLEOTIDE SEQUENCE [LARGE SCALE GENOMIC DNA]</scope>
    <source>
        <strain evidence="2">if_2019</strain>
        <tissue evidence="1">Muscle</tissue>
    </source>
</reference>
<gene>
    <name evidence="1" type="ORF">ILYODFUR_002012</name>
</gene>
<name>A0ABV0URV8_9TELE</name>